<name>A0ABR2GW61_9EUKA</name>
<evidence type="ECO:0000313" key="2">
    <source>
        <dbReference type="EMBL" id="KAK8837886.1"/>
    </source>
</evidence>
<dbReference type="EMBL" id="JAPFFF010000057">
    <property type="protein sequence ID" value="KAK8837886.1"/>
    <property type="molecule type" value="Genomic_DNA"/>
</dbReference>
<evidence type="ECO:0000313" key="1">
    <source>
        <dbReference type="EMBL" id="KAK8835190.1"/>
    </source>
</evidence>
<gene>
    <name evidence="1" type="ORF">M9Y10_017281</name>
    <name evidence="2" type="ORF">M9Y10_035827</name>
</gene>
<dbReference type="Proteomes" id="UP001470230">
    <property type="component" value="Unassembled WGS sequence"/>
</dbReference>
<proteinExistence type="predicted"/>
<accession>A0ABR2GW61</accession>
<protein>
    <submittedName>
        <fullName evidence="2">Uncharacterized protein</fullName>
    </submittedName>
</protein>
<evidence type="ECO:0000313" key="3">
    <source>
        <dbReference type="Proteomes" id="UP001470230"/>
    </source>
</evidence>
<dbReference type="EMBL" id="JAPFFF010000213">
    <property type="protein sequence ID" value="KAK8835190.1"/>
    <property type="molecule type" value="Genomic_DNA"/>
</dbReference>
<organism evidence="2 3">
    <name type="scientific">Tritrichomonas musculus</name>
    <dbReference type="NCBI Taxonomy" id="1915356"/>
    <lineage>
        <taxon>Eukaryota</taxon>
        <taxon>Metamonada</taxon>
        <taxon>Parabasalia</taxon>
        <taxon>Tritrichomonadida</taxon>
        <taxon>Tritrichomonadidae</taxon>
        <taxon>Tritrichomonas</taxon>
    </lineage>
</organism>
<keyword evidence="3" id="KW-1185">Reference proteome</keyword>
<sequence>MEMQSINGSFIGQGLAYPVLPLLIHSKEKGCYDPIPEKEWINQVEKNYVFPKLDEETLLEVNELYREMRVEYLFGEFRGESSEELTEFLEYLIVKSASD</sequence>
<comment type="caution">
    <text evidence="2">The sequence shown here is derived from an EMBL/GenBank/DDBJ whole genome shotgun (WGS) entry which is preliminary data.</text>
</comment>
<reference evidence="2 3" key="1">
    <citation type="submission" date="2024-04" db="EMBL/GenBank/DDBJ databases">
        <title>Tritrichomonas musculus Genome.</title>
        <authorList>
            <person name="Alves-Ferreira E."/>
            <person name="Grigg M."/>
            <person name="Lorenzi H."/>
            <person name="Galac M."/>
        </authorList>
    </citation>
    <scope>NUCLEOTIDE SEQUENCE [LARGE SCALE GENOMIC DNA]</scope>
    <source>
        <strain evidence="2 3">EAF2021</strain>
    </source>
</reference>